<proteinExistence type="predicted"/>
<reference evidence="2 3" key="1">
    <citation type="submission" date="2009-08" db="EMBL/GenBank/DDBJ databases">
        <authorList>
            <person name="Qin X."/>
            <person name="Bachman B."/>
            <person name="Battles P."/>
            <person name="Bell A."/>
            <person name="Bess C."/>
            <person name="Bickham C."/>
            <person name="Chaboub L."/>
            <person name="Chen D."/>
            <person name="Coyle M."/>
            <person name="Deiros D.R."/>
            <person name="Dinh H."/>
            <person name="Forbes L."/>
            <person name="Fowler G."/>
            <person name="Francisco L."/>
            <person name="Fu Q."/>
            <person name="Gubbala S."/>
            <person name="Hale W."/>
            <person name="Han Y."/>
            <person name="Hemphill L."/>
            <person name="Highlander S.K."/>
            <person name="Hirani K."/>
            <person name="Hogues M."/>
            <person name="Jackson L."/>
            <person name="Jakkamsetti A."/>
            <person name="Javaid M."/>
            <person name="Jiang H."/>
            <person name="Korchina V."/>
            <person name="Kovar C."/>
            <person name="Lara F."/>
            <person name="Lee S."/>
            <person name="Mata R."/>
            <person name="Mathew T."/>
            <person name="Moen C."/>
            <person name="Morales K."/>
            <person name="Munidasa M."/>
            <person name="Nazareth L."/>
            <person name="Ngo R."/>
            <person name="Nguyen L."/>
            <person name="Okwuonu G."/>
            <person name="Ongeri F."/>
            <person name="Patil S."/>
            <person name="Petrosino J."/>
            <person name="Pham C."/>
            <person name="Pham P."/>
            <person name="Pu L.-L."/>
            <person name="Puazo M."/>
            <person name="Raj R."/>
            <person name="Reid J."/>
            <person name="Rouhana J."/>
            <person name="Saada N."/>
            <person name="Shang Y."/>
            <person name="Simmons D."/>
            <person name="Thornton R."/>
            <person name="Warren J."/>
            <person name="Weissenberger G."/>
            <person name="Zhang J."/>
            <person name="Zhang L."/>
            <person name="Zhou C."/>
            <person name="Zhu D."/>
            <person name="Muzny D."/>
            <person name="Worley K."/>
            <person name="Gibbs R."/>
        </authorList>
    </citation>
    <scope>NUCLEOTIDE SEQUENCE [LARGE SCALE GENOMIC DNA]</scope>
    <source>
        <strain evidence="3">ATCC 15826 / DSM 8339 / NCTC 10426 / 6573</strain>
    </source>
</reference>
<accession>C8N7E8</accession>
<dbReference type="AlphaFoldDB" id="C8N7E8"/>
<dbReference type="EMBL" id="ACKY01000020">
    <property type="protein sequence ID" value="EEV89458.1"/>
    <property type="molecule type" value="Genomic_DNA"/>
</dbReference>
<comment type="caution">
    <text evidence="2">The sequence shown here is derived from an EMBL/GenBank/DDBJ whole genome shotgun (WGS) entry which is preliminary data.</text>
</comment>
<evidence type="ECO:0000313" key="3">
    <source>
        <dbReference type="Proteomes" id="UP000004870"/>
    </source>
</evidence>
<gene>
    <name evidence="2" type="ORF">HMPREF0198_0425</name>
</gene>
<protein>
    <submittedName>
        <fullName evidence="2">Uncharacterized protein</fullName>
    </submittedName>
</protein>
<sequence>MGHRPFSSAYNTALQKTALARLPPSCPFPSPRRRYIMPRPS</sequence>
<organism evidence="2 3">
    <name type="scientific">Cardiobacterium hominis (strain ATCC 15826 / DSM 8339 / NCTC 10426 / 6573)</name>
    <dbReference type="NCBI Taxonomy" id="638300"/>
    <lineage>
        <taxon>Bacteria</taxon>
        <taxon>Pseudomonadati</taxon>
        <taxon>Pseudomonadota</taxon>
        <taxon>Gammaproteobacteria</taxon>
        <taxon>Cardiobacteriales</taxon>
        <taxon>Cardiobacteriaceae</taxon>
        <taxon>Cardiobacterium</taxon>
    </lineage>
</organism>
<name>C8N7E8_CARH6</name>
<dbReference type="Proteomes" id="UP000004870">
    <property type="component" value="Unassembled WGS sequence"/>
</dbReference>
<dbReference type="HOGENOM" id="CLU_3267450_0_0_6"/>
<evidence type="ECO:0000256" key="1">
    <source>
        <dbReference type="SAM" id="MobiDB-lite"/>
    </source>
</evidence>
<feature type="region of interest" description="Disordered" evidence="1">
    <location>
        <begin position="21"/>
        <end position="41"/>
    </location>
</feature>
<feature type="compositionally biased region" description="Basic residues" evidence="1">
    <location>
        <begin position="31"/>
        <end position="41"/>
    </location>
</feature>
<keyword evidence="3" id="KW-1185">Reference proteome</keyword>
<evidence type="ECO:0000313" key="2">
    <source>
        <dbReference type="EMBL" id="EEV89458.1"/>
    </source>
</evidence>